<gene>
    <name evidence="1" type="ORF">AU255_14725</name>
</gene>
<reference evidence="1 2" key="1">
    <citation type="submission" date="2015-12" db="EMBL/GenBank/DDBJ databases">
        <authorList>
            <person name="Shamseldin A."/>
            <person name="Moawad H."/>
            <person name="Abd El-Rahim W.M."/>
            <person name="Sadowsky M.J."/>
        </authorList>
    </citation>
    <scope>NUCLEOTIDE SEQUENCE [LARGE SCALE GENOMIC DNA]</scope>
    <source>
        <strain evidence="1 2">WF1</strain>
    </source>
</reference>
<dbReference type="RefSeq" id="WP_080523728.1">
    <property type="nucleotide sequence ID" value="NZ_LPUF01000003.1"/>
</dbReference>
<dbReference type="OrthoDB" id="6088517at2"/>
<organism evidence="1 2">
    <name type="scientific">Methyloprofundus sedimenti</name>
    <dbReference type="NCBI Taxonomy" id="1420851"/>
    <lineage>
        <taxon>Bacteria</taxon>
        <taxon>Pseudomonadati</taxon>
        <taxon>Pseudomonadota</taxon>
        <taxon>Gammaproteobacteria</taxon>
        <taxon>Methylococcales</taxon>
        <taxon>Methylococcaceae</taxon>
        <taxon>Methyloprofundus</taxon>
    </lineage>
</organism>
<proteinExistence type="predicted"/>
<protein>
    <submittedName>
        <fullName evidence="1">Uncharacterized protein</fullName>
    </submittedName>
</protein>
<evidence type="ECO:0000313" key="2">
    <source>
        <dbReference type="Proteomes" id="UP000191980"/>
    </source>
</evidence>
<evidence type="ECO:0000313" key="1">
    <source>
        <dbReference type="EMBL" id="OQK15480.1"/>
    </source>
</evidence>
<dbReference type="AlphaFoldDB" id="A0A1V8M1P1"/>
<sequence>MENNSHLIISYKGDISALVLFCQQQEGDICFPPLPKLSSIVEEQDRVMQSIDLYPTQLIKKLNVQLDLDDDLLVAEPGFYEQVETPKGIVTVYMARFKLLDPPHELMLQRHCKMQNLTALRGGSPTEMALLRKAYSYFMGD</sequence>
<comment type="caution">
    <text evidence="1">The sequence shown here is derived from an EMBL/GenBank/DDBJ whole genome shotgun (WGS) entry which is preliminary data.</text>
</comment>
<accession>A0A1V8M1P1</accession>
<dbReference type="Proteomes" id="UP000191980">
    <property type="component" value="Unassembled WGS sequence"/>
</dbReference>
<dbReference type="STRING" id="1420851.AU255_14725"/>
<keyword evidence="2" id="KW-1185">Reference proteome</keyword>
<name>A0A1V8M1P1_9GAMM</name>
<dbReference type="EMBL" id="LPUF01000003">
    <property type="protein sequence ID" value="OQK15480.1"/>
    <property type="molecule type" value="Genomic_DNA"/>
</dbReference>